<protein>
    <submittedName>
        <fullName evidence="1">Uncharacterized protein</fullName>
    </submittedName>
</protein>
<accession>A0A486XU09</accession>
<dbReference type="EMBL" id="CAAJGR010000021">
    <property type="protein sequence ID" value="VHO06104.1"/>
    <property type="molecule type" value="Genomic_DNA"/>
</dbReference>
<dbReference type="AlphaFoldDB" id="A0A486XU09"/>
<proteinExistence type="predicted"/>
<evidence type="ECO:0000313" key="1">
    <source>
        <dbReference type="EMBL" id="VHO06104.1"/>
    </source>
</evidence>
<reference evidence="1" key="1">
    <citation type="submission" date="2019-04" db="EMBL/GenBank/DDBJ databases">
        <authorList>
            <person name="Brambilla D."/>
        </authorList>
    </citation>
    <scope>NUCLEOTIDE SEQUENCE</scope>
    <source>
        <strain evidence="1">BAL1</strain>
    </source>
</reference>
<name>A0A486XU09_9GAMM</name>
<sequence>MLSLFAFSFSLIQDDSHHHSTKVQVKNSAFAPTVRLHK</sequence>
<organism evidence="1">
    <name type="scientific">Rheinheimera sp. BAL341</name>
    <dbReference type="NCBI Taxonomy" id="1708203"/>
    <lineage>
        <taxon>Bacteria</taxon>
        <taxon>Pseudomonadati</taxon>
        <taxon>Pseudomonadota</taxon>
        <taxon>Gammaproteobacteria</taxon>
        <taxon>Chromatiales</taxon>
        <taxon>Chromatiaceae</taxon>
        <taxon>Rheinheimera</taxon>
    </lineage>
</organism>
<gene>
    <name evidence="1" type="ORF">BAL341_3161</name>
</gene>